<keyword evidence="3" id="KW-1185">Reference proteome</keyword>
<dbReference type="RefSeq" id="WP_172113842.1">
    <property type="nucleotide sequence ID" value="NZ_JABFDN010000012.1"/>
</dbReference>
<dbReference type="Proteomes" id="UP000886476">
    <property type="component" value="Unassembled WGS sequence"/>
</dbReference>
<feature type="region of interest" description="Disordered" evidence="1">
    <location>
        <begin position="49"/>
        <end position="92"/>
    </location>
</feature>
<comment type="caution">
    <text evidence="2">The sequence shown here is derived from an EMBL/GenBank/DDBJ whole genome shotgun (WGS) entry which is preliminary data.</text>
</comment>
<feature type="compositionally biased region" description="Low complexity" evidence="1">
    <location>
        <begin position="14"/>
        <end position="35"/>
    </location>
</feature>
<feature type="region of interest" description="Disordered" evidence="1">
    <location>
        <begin position="1"/>
        <end position="35"/>
    </location>
</feature>
<evidence type="ECO:0000313" key="3">
    <source>
        <dbReference type="Proteomes" id="UP000886476"/>
    </source>
</evidence>
<proteinExistence type="predicted"/>
<evidence type="ECO:0000313" key="2">
    <source>
        <dbReference type="EMBL" id="NPU68796.1"/>
    </source>
</evidence>
<feature type="compositionally biased region" description="Polar residues" evidence="1">
    <location>
        <begin position="1"/>
        <end position="10"/>
    </location>
</feature>
<dbReference type="InterPro" id="IPR014710">
    <property type="entry name" value="RmlC-like_jellyroll"/>
</dbReference>
<reference evidence="2" key="1">
    <citation type="submission" date="2020-05" db="EMBL/GenBank/DDBJ databases">
        <title>Nod-independent and nitrogen-fixing Bradyrhizobium aeschynomene sp. nov. isolated from nodules of Aeschynomene indica.</title>
        <authorList>
            <person name="Zhang Z."/>
        </authorList>
    </citation>
    <scope>NUCLEOTIDE SEQUENCE</scope>
    <source>
        <strain evidence="2">83012</strain>
    </source>
</reference>
<dbReference type="SUPFAM" id="SSF51182">
    <property type="entry name" value="RmlC-like cupins"/>
    <property type="match status" value="1"/>
</dbReference>
<name>A0ABX2CKT3_9BRAD</name>
<dbReference type="CDD" id="cd06980">
    <property type="entry name" value="cupin_bxe_c0505"/>
    <property type="match status" value="1"/>
</dbReference>
<protein>
    <submittedName>
        <fullName evidence="2">Cupin domain-containing protein</fullName>
    </submittedName>
</protein>
<accession>A0ABX2CKT3</accession>
<sequence length="209" mass="22561">MASKSRTTKPVSRAAAKAAALKTSKSSKAAAKAPAKASAKAIAKTIAKTLGNTPARPGRAAAPSARKALVSKGRPAPAPRRPKQKVAISHHREEDFKADGLRAYAHYRDLGIAAATHGLARAHVIRMLPPCNPQEVSKLHTHAVDFQMVYVLKGWVKSYLEGVGETLMQEGSCWTQPPKIRHMILDYSDDVELLEVILPADFKTVELTT</sequence>
<gene>
    <name evidence="2" type="ORF">HL667_27600</name>
</gene>
<feature type="compositionally biased region" description="Low complexity" evidence="1">
    <location>
        <begin position="49"/>
        <end position="68"/>
    </location>
</feature>
<dbReference type="Gene3D" id="2.60.120.10">
    <property type="entry name" value="Jelly Rolls"/>
    <property type="match status" value="1"/>
</dbReference>
<dbReference type="InterPro" id="IPR011051">
    <property type="entry name" value="RmlC_Cupin_sf"/>
</dbReference>
<organism evidence="2 3">
    <name type="scientific">Bradyrhizobium aeschynomenes</name>
    <dbReference type="NCBI Taxonomy" id="2734909"/>
    <lineage>
        <taxon>Bacteria</taxon>
        <taxon>Pseudomonadati</taxon>
        <taxon>Pseudomonadota</taxon>
        <taxon>Alphaproteobacteria</taxon>
        <taxon>Hyphomicrobiales</taxon>
        <taxon>Nitrobacteraceae</taxon>
        <taxon>Bradyrhizobium</taxon>
    </lineage>
</organism>
<dbReference type="EMBL" id="JABFDN010000012">
    <property type="protein sequence ID" value="NPU68796.1"/>
    <property type="molecule type" value="Genomic_DNA"/>
</dbReference>
<evidence type="ECO:0000256" key="1">
    <source>
        <dbReference type="SAM" id="MobiDB-lite"/>
    </source>
</evidence>